<evidence type="ECO:0000256" key="6">
    <source>
        <dbReference type="ARBA" id="ARBA00023157"/>
    </source>
</evidence>
<keyword evidence="2" id="KW-1003">Cell membrane</keyword>
<evidence type="ECO:0000256" key="5">
    <source>
        <dbReference type="ARBA" id="ARBA00023136"/>
    </source>
</evidence>
<dbReference type="Proteomes" id="UP000472263">
    <property type="component" value="Chromosome 10"/>
</dbReference>
<dbReference type="Ensembl" id="ENSMMDT00005002243.1">
    <property type="protein sequence ID" value="ENSMMDP00005002206.1"/>
    <property type="gene ID" value="ENSMMDG00005001213.1"/>
</dbReference>
<keyword evidence="4" id="KW-0391">Immunity</keyword>
<evidence type="ECO:0000256" key="3">
    <source>
        <dbReference type="ARBA" id="ARBA00022729"/>
    </source>
</evidence>
<evidence type="ECO:0000256" key="9">
    <source>
        <dbReference type="SAM" id="SignalP"/>
    </source>
</evidence>
<dbReference type="InterPro" id="IPR007110">
    <property type="entry name" value="Ig-like_dom"/>
</dbReference>
<protein>
    <recommendedName>
        <fullName evidence="10">Ig-like domain-containing protein</fullName>
    </recommendedName>
</protein>
<accession>A0A667WZB5</accession>
<keyword evidence="8" id="KW-0812">Transmembrane</keyword>
<dbReference type="SMART" id="SM00406">
    <property type="entry name" value="IGv"/>
    <property type="match status" value="1"/>
</dbReference>
<dbReference type="Gene3D" id="2.60.40.10">
    <property type="entry name" value="Immunoglobulins"/>
    <property type="match status" value="2"/>
</dbReference>
<dbReference type="SUPFAM" id="SSF48726">
    <property type="entry name" value="Immunoglobulin"/>
    <property type="match status" value="2"/>
</dbReference>
<dbReference type="GO" id="GO:0009617">
    <property type="term" value="P:response to bacterium"/>
    <property type="evidence" value="ECO:0007669"/>
    <property type="project" value="TreeGrafter"/>
</dbReference>
<evidence type="ECO:0000256" key="8">
    <source>
        <dbReference type="SAM" id="Phobius"/>
    </source>
</evidence>
<dbReference type="GeneTree" id="ENSGT01030000234530"/>
<dbReference type="InterPro" id="IPR013106">
    <property type="entry name" value="Ig_V-set"/>
</dbReference>
<evidence type="ECO:0000313" key="11">
    <source>
        <dbReference type="Ensembl" id="ENSMMDP00005002206.1"/>
    </source>
</evidence>
<reference evidence="11" key="2">
    <citation type="submission" date="2025-08" db="UniProtKB">
        <authorList>
            <consortium name="Ensembl"/>
        </authorList>
    </citation>
    <scope>IDENTIFICATION</scope>
</reference>
<evidence type="ECO:0000259" key="10">
    <source>
        <dbReference type="PROSITE" id="PS50835"/>
    </source>
</evidence>
<dbReference type="CDD" id="cd00099">
    <property type="entry name" value="IgV"/>
    <property type="match status" value="2"/>
</dbReference>
<dbReference type="InterPro" id="IPR052051">
    <property type="entry name" value="TCR_complex_component"/>
</dbReference>
<dbReference type="PANTHER" id="PTHR19433:SF133">
    <property type="entry name" value="IMMUNE-TYPE RECEPTOR 5 PRECURSOR-RELATED"/>
    <property type="match status" value="1"/>
</dbReference>
<feature type="domain" description="Ig-like" evidence="10">
    <location>
        <begin position="130"/>
        <end position="228"/>
    </location>
</feature>
<dbReference type="AlphaFoldDB" id="A0A667WZB5"/>
<reference evidence="11" key="1">
    <citation type="submission" date="2019-06" db="EMBL/GenBank/DDBJ databases">
        <authorList>
            <consortium name="Wellcome Sanger Institute Data Sharing"/>
        </authorList>
    </citation>
    <scope>NUCLEOTIDE SEQUENCE [LARGE SCALE GENOMIC DNA]</scope>
</reference>
<keyword evidence="7" id="KW-0325">Glycoprotein</keyword>
<proteinExistence type="predicted"/>
<keyword evidence="5 8" id="KW-0472">Membrane</keyword>
<feature type="signal peptide" evidence="9">
    <location>
        <begin position="1"/>
        <end position="18"/>
    </location>
</feature>
<dbReference type="PROSITE" id="PS50835">
    <property type="entry name" value="IG_LIKE"/>
    <property type="match status" value="2"/>
</dbReference>
<evidence type="ECO:0000256" key="7">
    <source>
        <dbReference type="ARBA" id="ARBA00023180"/>
    </source>
</evidence>
<feature type="domain" description="Ig-like" evidence="10">
    <location>
        <begin position="21"/>
        <end position="109"/>
    </location>
</feature>
<name>A0A667WZB5_9TELE</name>
<dbReference type="PANTHER" id="PTHR19433">
    <property type="entry name" value="T-CELL RECEPTOR ALPHA CHAIN V REGION-RELATED"/>
    <property type="match status" value="1"/>
</dbReference>
<reference evidence="11" key="3">
    <citation type="submission" date="2025-09" db="UniProtKB">
        <authorList>
            <consortium name="Ensembl"/>
        </authorList>
    </citation>
    <scope>IDENTIFICATION</scope>
</reference>
<dbReference type="GO" id="GO:0005886">
    <property type="term" value="C:plasma membrane"/>
    <property type="evidence" value="ECO:0007669"/>
    <property type="project" value="UniProtKB-SubCell"/>
</dbReference>
<keyword evidence="6" id="KW-1015">Disulfide bond</keyword>
<keyword evidence="12" id="KW-1185">Reference proteome</keyword>
<comment type="subcellular location">
    <subcellularLocation>
        <location evidence="1">Cell membrane</location>
    </subcellularLocation>
</comment>
<dbReference type="SMART" id="SM00409">
    <property type="entry name" value="IG"/>
    <property type="match status" value="2"/>
</dbReference>
<evidence type="ECO:0000256" key="1">
    <source>
        <dbReference type="ARBA" id="ARBA00004236"/>
    </source>
</evidence>
<keyword evidence="8" id="KW-1133">Transmembrane helix</keyword>
<evidence type="ECO:0000256" key="2">
    <source>
        <dbReference type="ARBA" id="ARBA00022475"/>
    </source>
</evidence>
<feature type="chain" id="PRO_5025554698" description="Ig-like domain-containing protein" evidence="9">
    <location>
        <begin position="19"/>
        <end position="343"/>
    </location>
</feature>
<dbReference type="InterPro" id="IPR003599">
    <property type="entry name" value="Ig_sub"/>
</dbReference>
<dbReference type="InParanoid" id="A0A667WZB5"/>
<dbReference type="Pfam" id="PF07686">
    <property type="entry name" value="V-set"/>
    <property type="match status" value="2"/>
</dbReference>
<evidence type="ECO:0000256" key="4">
    <source>
        <dbReference type="ARBA" id="ARBA00022859"/>
    </source>
</evidence>
<evidence type="ECO:0000313" key="12">
    <source>
        <dbReference type="Proteomes" id="UP000472263"/>
    </source>
</evidence>
<feature type="transmembrane region" description="Helical" evidence="8">
    <location>
        <begin position="248"/>
        <end position="272"/>
    </location>
</feature>
<keyword evidence="3 9" id="KW-0732">Signal</keyword>
<sequence length="343" mass="38290">MIIILLLSCSVLTALIQSIDPHLISVTVAQPGDTVTFQCPFLTEKFDFICWHKQSVGRMVQTVASKISTTQTFHEEFNNPRFSIGKSDSEFNLIIRNVSREDEATYFCQGGTAYKITNLNATYLRVNGTKSVLLTQWPETESVQLGEAVTLQCSVLFENKDSSSWCSGEHSVYWFRAGSGESHPGVIHSRGNRSHECQESPSRQRSCVYTLSKSVTNSSDAGTYYCAVATCGEILFGNGTKVDTRPELLPAVIVLGVLLACCVTMITVFIFGRNRRRVCEHCRVALLLQPLSIIYCPYFFQDGEAEAVNYAALSFSTRYAKRGRKKRESPVYSVYSAVRSEHQ</sequence>
<dbReference type="GO" id="GO:0002376">
    <property type="term" value="P:immune system process"/>
    <property type="evidence" value="ECO:0007669"/>
    <property type="project" value="UniProtKB-KW"/>
</dbReference>
<dbReference type="InterPro" id="IPR036179">
    <property type="entry name" value="Ig-like_dom_sf"/>
</dbReference>
<dbReference type="InterPro" id="IPR013783">
    <property type="entry name" value="Ig-like_fold"/>
</dbReference>
<organism evidence="11 12">
    <name type="scientific">Myripristis murdjan</name>
    <name type="common">pinecone soldierfish</name>
    <dbReference type="NCBI Taxonomy" id="586833"/>
    <lineage>
        <taxon>Eukaryota</taxon>
        <taxon>Metazoa</taxon>
        <taxon>Chordata</taxon>
        <taxon>Craniata</taxon>
        <taxon>Vertebrata</taxon>
        <taxon>Euteleostomi</taxon>
        <taxon>Actinopterygii</taxon>
        <taxon>Neopterygii</taxon>
        <taxon>Teleostei</taxon>
        <taxon>Neoteleostei</taxon>
        <taxon>Acanthomorphata</taxon>
        <taxon>Holocentriformes</taxon>
        <taxon>Holocentridae</taxon>
        <taxon>Myripristis</taxon>
    </lineage>
</organism>